<feature type="transmembrane region" description="Helical" evidence="6">
    <location>
        <begin position="429"/>
        <end position="447"/>
    </location>
</feature>
<dbReference type="PANTHER" id="PTHR30250:SF11">
    <property type="entry name" value="O-ANTIGEN TRANSPORTER-RELATED"/>
    <property type="match status" value="1"/>
</dbReference>
<comment type="subcellular location">
    <subcellularLocation>
        <location evidence="1">Cell membrane</location>
        <topology evidence="1">Multi-pass membrane protein</topology>
    </subcellularLocation>
</comment>
<evidence type="ECO:0000256" key="2">
    <source>
        <dbReference type="ARBA" id="ARBA00022475"/>
    </source>
</evidence>
<keyword evidence="4 6" id="KW-1133">Transmembrane helix</keyword>
<feature type="transmembrane region" description="Helical" evidence="6">
    <location>
        <begin position="50"/>
        <end position="68"/>
    </location>
</feature>
<feature type="transmembrane region" description="Helical" evidence="6">
    <location>
        <begin position="117"/>
        <end position="137"/>
    </location>
</feature>
<feature type="transmembrane region" description="Helical" evidence="6">
    <location>
        <begin position="157"/>
        <end position="176"/>
    </location>
</feature>
<dbReference type="EMBL" id="FNBN01000002">
    <property type="protein sequence ID" value="SDF63902.1"/>
    <property type="molecule type" value="Genomic_DNA"/>
</dbReference>
<name>A0A1G7MQ70_CHIFI</name>
<organism evidence="7 8">
    <name type="scientific">Chitinophaga filiformis</name>
    <name type="common">Myxococcus filiformis</name>
    <name type="synonym">Flexibacter filiformis</name>
    <dbReference type="NCBI Taxonomy" id="104663"/>
    <lineage>
        <taxon>Bacteria</taxon>
        <taxon>Pseudomonadati</taxon>
        <taxon>Bacteroidota</taxon>
        <taxon>Chitinophagia</taxon>
        <taxon>Chitinophagales</taxon>
        <taxon>Chitinophagaceae</taxon>
        <taxon>Chitinophaga</taxon>
    </lineage>
</organism>
<feature type="transmembrane region" description="Helical" evidence="6">
    <location>
        <begin position="12"/>
        <end position="30"/>
    </location>
</feature>
<dbReference type="Proteomes" id="UP000199045">
    <property type="component" value="Unassembled WGS sequence"/>
</dbReference>
<sequence length="498" mass="56523">MGVVRTKSLVSAIYTYFGFMLGAINIYLMTKYLTPAENGLTRTLLEISTLMTSVACLGIPTLVARYYPYYKVLPQKKMDLLTLAFTLAGIGILIVFAGTYFLEPLIIRKFSGKSPLLVAYFYVSFPLVFFSLGFQILEVHAWNQHKTILSNFMKEVVFRVFHTILVLAFIFGLIRFHAFMNIFGLTYAVTFCGLLFYFWHKKQLPLGRLPSQVTKDLGKQMLRFTAFIFASNVITIISLTIDSILISSFKGLEFAAVFTLATYICTVIDVPQRSMISIGVPVIAQSWKDNDMANIANVYTKSSINLLIFSSFIFSVIWLNLDDAFEFLKLPPIYHEGKPLVLILGITKIIELGTGLNSQVISTSPRWRFELQSHLILLALTLPLNYYFVKTYGIMGAGWAQLISLTIYNGIRYLFLLKNYNMQPFTRQTLYSIILTLSLYFIVSRLINISIPIINMAVRTLIFAAIYGFVVIRLNLSEDITILYKKGISLVTSRMGRP</sequence>
<evidence type="ECO:0000256" key="4">
    <source>
        <dbReference type="ARBA" id="ARBA00022989"/>
    </source>
</evidence>
<dbReference type="AlphaFoldDB" id="A0A1G7MQ70"/>
<evidence type="ECO:0000313" key="7">
    <source>
        <dbReference type="EMBL" id="SDF63902.1"/>
    </source>
</evidence>
<accession>A0A1G7MQ70</accession>
<feature type="transmembrane region" description="Helical" evidence="6">
    <location>
        <begin position="80"/>
        <end position="102"/>
    </location>
</feature>
<feature type="transmembrane region" description="Helical" evidence="6">
    <location>
        <begin position="453"/>
        <end position="476"/>
    </location>
</feature>
<proteinExistence type="predicted"/>
<feature type="transmembrane region" description="Helical" evidence="6">
    <location>
        <begin position="298"/>
        <end position="319"/>
    </location>
</feature>
<dbReference type="STRING" id="104663.SAMN04488121_102524"/>
<feature type="transmembrane region" description="Helical" evidence="6">
    <location>
        <begin position="394"/>
        <end position="417"/>
    </location>
</feature>
<evidence type="ECO:0000256" key="5">
    <source>
        <dbReference type="ARBA" id="ARBA00023136"/>
    </source>
</evidence>
<keyword evidence="3 6" id="KW-0812">Transmembrane</keyword>
<protein>
    <submittedName>
        <fullName evidence="7">Membrane protein involved in the export of O-antigen and teichoic acid</fullName>
    </submittedName>
</protein>
<dbReference type="PANTHER" id="PTHR30250">
    <property type="entry name" value="PST FAMILY PREDICTED COLANIC ACID TRANSPORTER"/>
    <property type="match status" value="1"/>
</dbReference>
<keyword evidence="5 6" id="KW-0472">Membrane</keyword>
<evidence type="ECO:0000256" key="6">
    <source>
        <dbReference type="SAM" id="Phobius"/>
    </source>
</evidence>
<dbReference type="GO" id="GO:0005886">
    <property type="term" value="C:plasma membrane"/>
    <property type="evidence" value="ECO:0007669"/>
    <property type="project" value="UniProtKB-SubCell"/>
</dbReference>
<keyword evidence="2" id="KW-1003">Cell membrane</keyword>
<feature type="transmembrane region" description="Helical" evidence="6">
    <location>
        <begin position="252"/>
        <end position="270"/>
    </location>
</feature>
<evidence type="ECO:0000256" key="1">
    <source>
        <dbReference type="ARBA" id="ARBA00004651"/>
    </source>
</evidence>
<dbReference type="InterPro" id="IPR050833">
    <property type="entry name" value="Poly_Biosynth_Transport"/>
</dbReference>
<feature type="transmembrane region" description="Helical" evidence="6">
    <location>
        <begin position="182"/>
        <end position="200"/>
    </location>
</feature>
<dbReference type="RefSeq" id="WP_089830954.1">
    <property type="nucleotide sequence ID" value="NZ_FNBN01000002.1"/>
</dbReference>
<dbReference type="InterPro" id="IPR002797">
    <property type="entry name" value="Polysacc_synth"/>
</dbReference>
<evidence type="ECO:0000313" key="8">
    <source>
        <dbReference type="Proteomes" id="UP000199045"/>
    </source>
</evidence>
<evidence type="ECO:0000256" key="3">
    <source>
        <dbReference type="ARBA" id="ARBA00022692"/>
    </source>
</evidence>
<reference evidence="7 8" key="1">
    <citation type="submission" date="2016-10" db="EMBL/GenBank/DDBJ databases">
        <authorList>
            <person name="de Groot N.N."/>
        </authorList>
    </citation>
    <scope>NUCLEOTIDE SEQUENCE [LARGE SCALE GENOMIC DNA]</scope>
    <source>
        <strain evidence="7 8">DSM 527</strain>
    </source>
</reference>
<dbReference type="Pfam" id="PF01943">
    <property type="entry name" value="Polysacc_synt"/>
    <property type="match status" value="1"/>
</dbReference>
<gene>
    <name evidence="7" type="ORF">SAMN04488121_102524</name>
</gene>
<dbReference type="OrthoDB" id="88014at2"/>
<feature type="transmembrane region" description="Helical" evidence="6">
    <location>
        <begin position="221"/>
        <end position="246"/>
    </location>
</feature>